<dbReference type="OrthoDB" id="4237685at2"/>
<feature type="transmembrane region" description="Helical" evidence="1">
    <location>
        <begin position="121"/>
        <end position="142"/>
    </location>
</feature>
<sequence>MLLGIFLLLVGLAALAFGVREVRVERWLRLKGVRVQGSVVRHVRGGTSSDRTLDLDGDTHVARRRPRFAMIGYVDADGNPGEVKATSSSTEGWPIGQEVPVVYLPARPSTARVDLGSERRARARACLVVGIGFTVVPIWIIISSVGRG</sequence>
<evidence type="ECO:0000313" key="2">
    <source>
        <dbReference type="EMBL" id="GFE05337.1"/>
    </source>
</evidence>
<name>A0A640S302_9ACTN</name>
<organism evidence="2 4">
    <name type="scientific">Streptomyces caniferus</name>
    <dbReference type="NCBI Taxonomy" id="285557"/>
    <lineage>
        <taxon>Bacteria</taxon>
        <taxon>Bacillati</taxon>
        <taxon>Actinomycetota</taxon>
        <taxon>Actinomycetes</taxon>
        <taxon>Kitasatosporales</taxon>
        <taxon>Streptomycetaceae</taxon>
        <taxon>Streptomyces</taxon>
    </lineage>
</organism>
<evidence type="ECO:0000313" key="5">
    <source>
        <dbReference type="Proteomes" id="UP001432292"/>
    </source>
</evidence>
<keyword evidence="1" id="KW-1133">Transmembrane helix</keyword>
<evidence type="ECO:0000313" key="4">
    <source>
        <dbReference type="Proteomes" id="UP000435837"/>
    </source>
</evidence>
<dbReference type="Proteomes" id="UP000435837">
    <property type="component" value="Unassembled WGS sequence"/>
</dbReference>
<keyword evidence="1" id="KW-0812">Transmembrane</keyword>
<keyword evidence="5" id="KW-1185">Reference proteome</keyword>
<dbReference type="Proteomes" id="UP001432292">
    <property type="component" value="Chromosome"/>
</dbReference>
<accession>A0A640S302</accession>
<dbReference type="EMBL" id="CP108473">
    <property type="protein sequence ID" value="WUS23612.1"/>
    <property type="molecule type" value="Genomic_DNA"/>
</dbReference>
<reference evidence="3" key="2">
    <citation type="submission" date="2022-10" db="EMBL/GenBank/DDBJ databases">
        <title>The complete genomes of actinobacterial strains from the NBC collection.</title>
        <authorList>
            <person name="Joergensen T.S."/>
            <person name="Alvarez Arevalo M."/>
            <person name="Sterndorff E.B."/>
            <person name="Faurdal D."/>
            <person name="Vuksanovic O."/>
            <person name="Mourched A.-S."/>
            <person name="Charusanti P."/>
            <person name="Shaw S."/>
            <person name="Blin K."/>
            <person name="Weber T."/>
        </authorList>
    </citation>
    <scope>NUCLEOTIDE SEQUENCE</scope>
    <source>
        <strain evidence="3">NBC_01256</strain>
    </source>
</reference>
<keyword evidence="1" id="KW-0472">Membrane</keyword>
<dbReference type="GeneID" id="96637520"/>
<proteinExistence type="predicted"/>
<evidence type="ECO:0000256" key="1">
    <source>
        <dbReference type="SAM" id="Phobius"/>
    </source>
</evidence>
<dbReference type="EMBL" id="BLIN01000002">
    <property type="protein sequence ID" value="GFE05337.1"/>
    <property type="molecule type" value="Genomic_DNA"/>
</dbReference>
<dbReference type="RefSeq" id="WP_159471298.1">
    <property type="nucleotide sequence ID" value="NZ_BAAATH010000021.1"/>
</dbReference>
<reference evidence="2 4" key="1">
    <citation type="submission" date="2019-12" db="EMBL/GenBank/DDBJ databases">
        <title>Whole genome shotgun sequence of Streptomyces caniferus NBRC 15389.</title>
        <authorList>
            <person name="Ichikawa N."/>
            <person name="Kimura A."/>
            <person name="Kitahashi Y."/>
            <person name="Komaki H."/>
            <person name="Tamura T."/>
        </authorList>
    </citation>
    <scope>NUCLEOTIDE SEQUENCE [LARGE SCALE GENOMIC DNA]</scope>
    <source>
        <strain evidence="2 4">NBRC 15389</strain>
    </source>
</reference>
<dbReference type="AlphaFoldDB" id="A0A640S302"/>
<gene>
    <name evidence="3" type="ORF">OG727_15800</name>
    <name evidence="2" type="ORF">Scani_16050</name>
</gene>
<evidence type="ECO:0000313" key="3">
    <source>
        <dbReference type="EMBL" id="WUS23612.1"/>
    </source>
</evidence>
<protein>
    <submittedName>
        <fullName evidence="3">DUF3592 domain-containing protein</fullName>
    </submittedName>
</protein>